<dbReference type="Gene3D" id="3.50.70.10">
    <property type="match status" value="1"/>
</dbReference>
<proteinExistence type="predicted"/>
<reference evidence="2 3" key="1">
    <citation type="journal article" date="2010" name="J. Bacteriol.">
        <title>The complete genome sequence of Croceibacter atlanticus HTCC2559T.</title>
        <authorList>
            <person name="Oh H.M."/>
            <person name="Kang I."/>
            <person name="Ferriera S."/>
            <person name="Giovannoni S.J."/>
            <person name="Cho J.C."/>
        </authorList>
    </citation>
    <scope>NUCLEOTIDE SEQUENCE [LARGE SCALE GENOMIC DNA]</scope>
    <source>
        <strain evidence="3">ATCC BAA-628 / HTCC2559 / KCTC 12090</strain>
    </source>
</reference>
<dbReference type="InterPro" id="IPR016087">
    <property type="entry name" value="Chalcone_isomerase"/>
</dbReference>
<dbReference type="Proteomes" id="UP000002297">
    <property type="component" value="Chromosome"/>
</dbReference>
<dbReference type="AlphaFoldDB" id="A3UBP4"/>
<dbReference type="Pfam" id="PF16036">
    <property type="entry name" value="Chalcone_3"/>
    <property type="match status" value="1"/>
</dbReference>
<evidence type="ECO:0000313" key="3">
    <source>
        <dbReference type="Proteomes" id="UP000002297"/>
    </source>
</evidence>
<evidence type="ECO:0000313" key="2">
    <source>
        <dbReference type="EMBL" id="EAP86045.1"/>
    </source>
</evidence>
<dbReference type="STRING" id="216432.CA2559_08431"/>
<dbReference type="GO" id="GO:0016872">
    <property type="term" value="F:intramolecular lyase activity"/>
    <property type="evidence" value="ECO:0007669"/>
    <property type="project" value="InterPro"/>
</dbReference>
<dbReference type="InterPro" id="IPR036298">
    <property type="entry name" value="Chalcone_isomerase_sf"/>
</dbReference>
<accession>A3UBP4</accession>
<gene>
    <name evidence="2" type="ordered locus">CA2559_08431</name>
</gene>
<organism evidence="2 3">
    <name type="scientific">Croceibacter atlanticus (strain ATCC BAA-628 / JCM 21780 / CIP 108009 / IAM 15332 / KCTC 12090 / HTCC2559)</name>
    <dbReference type="NCBI Taxonomy" id="216432"/>
    <lineage>
        <taxon>Bacteria</taxon>
        <taxon>Pseudomonadati</taxon>
        <taxon>Bacteroidota</taxon>
        <taxon>Flavobacteriia</taxon>
        <taxon>Flavobacteriales</taxon>
        <taxon>Flavobacteriaceae</taxon>
        <taxon>Croceibacter</taxon>
    </lineage>
</organism>
<sequence>MIAPSQAQTKVGDVTLPNTMKVGDASLQLNGAGIREKMWFDLYSGGLYLTEKASNASNIINADRPMAIKLHITSKLITSDKMISAVNDGFDASTNGNTSAIAADIKKFTGFFSEEIVKNNVFDITYQPGVGVVAFKDGKELGTIKGMEFKKALFGIWLGKKPADDDLKENMLGL</sequence>
<dbReference type="EMBL" id="CP002046">
    <property type="protein sequence ID" value="EAP86045.1"/>
    <property type="molecule type" value="Genomic_DNA"/>
</dbReference>
<dbReference type="InterPro" id="IPR016088">
    <property type="entry name" value="Chalcone_isomerase_3-sand"/>
</dbReference>
<dbReference type="eggNOG" id="ENOG502ZD7C">
    <property type="taxonomic scope" value="Bacteria"/>
</dbReference>
<keyword evidence="3" id="KW-1185">Reference proteome</keyword>
<name>A3UBP4_CROAH</name>
<evidence type="ECO:0000259" key="1">
    <source>
        <dbReference type="Pfam" id="PF16036"/>
    </source>
</evidence>
<dbReference type="HOGENOM" id="CLU_102167_0_0_10"/>
<feature type="domain" description="Chalcone isomerase" evidence="1">
    <location>
        <begin position="9"/>
        <end position="173"/>
    </location>
</feature>
<dbReference type="KEGG" id="cat:CA2559_08431"/>
<protein>
    <recommendedName>
        <fullName evidence="1">Chalcone isomerase domain-containing protein</fullName>
    </recommendedName>
</protein>
<dbReference type="SUPFAM" id="SSF54626">
    <property type="entry name" value="Chalcone isomerase"/>
    <property type="match status" value="1"/>
</dbReference>